<dbReference type="EC" id="2.7.4.2" evidence="3 15"/>
<evidence type="ECO:0000256" key="12">
    <source>
        <dbReference type="ARBA" id="ARBA00023166"/>
    </source>
</evidence>
<feature type="domain" description="GHMP kinase C-terminal" evidence="17">
    <location>
        <begin position="331"/>
        <end position="401"/>
    </location>
</feature>
<evidence type="ECO:0000259" key="16">
    <source>
        <dbReference type="Pfam" id="PF00288"/>
    </source>
</evidence>
<dbReference type="GO" id="GO:0004631">
    <property type="term" value="F:phosphomevalonate kinase activity"/>
    <property type="evidence" value="ECO:0007669"/>
    <property type="project" value="UniProtKB-UniRule"/>
</dbReference>
<comment type="similarity">
    <text evidence="2 15">Belongs to the GHMP kinase family. Mevalonate kinase subfamily.</text>
</comment>
<dbReference type="AlphaFoldDB" id="N1J5I1"/>
<evidence type="ECO:0000256" key="7">
    <source>
        <dbReference type="ARBA" id="ARBA00022777"/>
    </source>
</evidence>
<feature type="domain" description="GHMP kinase N-terminal" evidence="16">
    <location>
        <begin position="155"/>
        <end position="219"/>
    </location>
</feature>
<dbReference type="GO" id="GO:0019287">
    <property type="term" value="P:isopentenyl diphosphate biosynthetic process, mevalonate pathway"/>
    <property type="evidence" value="ECO:0007669"/>
    <property type="project" value="UniProtKB-UniRule"/>
</dbReference>
<dbReference type="EMBL" id="CAUH01000555">
    <property type="protein sequence ID" value="CCU74716.1"/>
    <property type="molecule type" value="Genomic_DNA"/>
</dbReference>
<reference evidence="18 19" key="1">
    <citation type="journal article" date="2010" name="Science">
        <title>Genome expansion and gene loss in powdery mildew fungi reveal tradeoffs in extreme parasitism.</title>
        <authorList>
            <person name="Spanu P.D."/>
            <person name="Abbott J.C."/>
            <person name="Amselem J."/>
            <person name="Burgis T.A."/>
            <person name="Soanes D.M."/>
            <person name="Stueber K."/>
            <person name="Ver Loren van Themaat E."/>
            <person name="Brown J.K.M."/>
            <person name="Butcher S.A."/>
            <person name="Gurr S.J."/>
            <person name="Lebrun M.-H."/>
            <person name="Ridout C.J."/>
            <person name="Schulze-Lefert P."/>
            <person name="Talbot N.J."/>
            <person name="Ahmadinejad N."/>
            <person name="Ametz C."/>
            <person name="Barton G.R."/>
            <person name="Benjdia M."/>
            <person name="Bidzinski P."/>
            <person name="Bindschedler L.V."/>
            <person name="Both M."/>
            <person name="Brewer M.T."/>
            <person name="Cadle-Davidson L."/>
            <person name="Cadle-Davidson M.M."/>
            <person name="Collemare J."/>
            <person name="Cramer R."/>
            <person name="Frenkel O."/>
            <person name="Godfrey D."/>
            <person name="Harriman J."/>
            <person name="Hoede C."/>
            <person name="King B.C."/>
            <person name="Klages S."/>
            <person name="Kleemann J."/>
            <person name="Knoll D."/>
            <person name="Koti P.S."/>
            <person name="Kreplak J."/>
            <person name="Lopez-Ruiz F.J."/>
            <person name="Lu X."/>
            <person name="Maekawa T."/>
            <person name="Mahanil S."/>
            <person name="Micali C."/>
            <person name="Milgroom M.G."/>
            <person name="Montana G."/>
            <person name="Noir S."/>
            <person name="O'Connell R.J."/>
            <person name="Oberhaensli S."/>
            <person name="Parlange F."/>
            <person name="Pedersen C."/>
            <person name="Quesneville H."/>
            <person name="Reinhardt R."/>
            <person name="Rott M."/>
            <person name="Sacristan S."/>
            <person name="Schmidt S.M."/>
            <person name="Schoen M."/>
            <person name="Skamnioti P."/>
            <person name="Sommer H."/>
            <person name="Stephens A."/>
            <person name="Takahara H."/>
            <person name="Thordal-Christensen H."/>
            <person name="Vigouroux M."/>
            <person name="Wessling R."/>
            <person name="Wicker T."/>
            <person name="Panstruga R."/>
        </authorList>
    </citation>
    <scope>NUCLEOTIDE SEQUENCE [LARGE SCALE GENOMIC DNA]</scope>
    <source>
        <strain evidence="18">DH14</strain>
    </source>
</reference>
<comment type="catalytic activity">
    <reaction evidence="14">
        <text>(R)-5-phosphomevalonate + ATP = (R)-5-diphosphomevalonate + ADP</text>
        <dbReference type="Rhea" id="RHEA:16341"/>
        <dbReference type="ChEBI" id="CHEBI:30616"/>
        <dbReference type="ChEBI" id="CHEBI:57557"/>
        <dbReference type="ChEBI" id="CHEBI:58146"/>
        <dbReference type="ChEBI" id="CHEBI:456216"/>
        <dbReference type="EC" id="2.7.4.2"/>
    </reaction>
    <physiologicalReaction direction="left-to-right" evidence="14">
        <dbReference type="Rhea" id="RHEA:16342"/>
    </physiologicalReaction>
</comment>
<dbReference type="GO" id="GO:0005524">
    <property type="term" value="F:ATP binding"/>
    <property type="evidence" value="ECO:0007669"/>
    <property type="project" value="UniProtKB-UniRule"/>
</dbReference>
<keyword evidence="6" id="KW-0547">Nucleotide-binding</keyword>
<dbReference type="Gene3D" id="3.30.230.10">
    <property type="match status" value="1"/>
</dbReference>
<keyword evidence="7 15" id="KW-0418">Kinase</keyword>
<comment type="pathway">
    <text evidence="1 15">Isoprenoid biosynthesis; isopentenyl diphosphate biosynthesis via mevalonate pathway; isopentenyl diphosphate from (R)-mevalonate: step 2/3.</text>
</comment>
<protein>
    <recommendedName>
        <fullName evidence="3 15">Phosphomevalonate kinase</fullName>
        <ecNumber evidence="3 15">2.7.4.2</ecNumber>
    </recommendedName>
</protein>
<comment type="caution">
    <text evidence="18">The sequence shown here is derived from an EMBL/GenBank/DDBJ whole genome shotgun (WGS) entry which is preliminary data.</text>
</comment>
<keyword evidence="19" id="KW-1185">Reference proteome</keyword>
<dbReference type="GO" id="GO:0010142">
    <property type="term" value="P:farnesyl diphosphate biosynthetic process, mevalonate pathway"/>
    <property type="evidence" value="ECO:0007669"/>
    <property type="project" value="EnsemblFungi"/>
</dbReference>
<dbReference type="Pfam" id="PF08544">
    <property type="entry name" value="GHMP_kinases_C"/>
    <property type="match status" value="1"/>
</dbReference>
<name>N1J5I1_BLUG1</name>
<dbReference type="Gene3D" id="3.30.70.890">
    <property type="entry name" value="GHMP kinase, C-terminal domain"/>
    <property type="match status" value="1"/>
</dbReference>
<dbReference type="Proteomes" id="UP000015441">
    <property type="component" value="Unassembled WGS sequence"/>
</dbReference>
<dbReference type="InterPro" id="IPR014721">
    <property type="entry name" value="Ribsml_uS5_D2-typ_fold_subgr"/>
</dbReference>
<dbReference type="SUPFAM" id="SSF55060">
    <property type="entry name" value="GHMP Kinase, C-terminal domain"/>
    <property type="match status" value="1"/>
</dbReference>
<evidence type="ECO:0000256" key="9">
    <source>
        <dbReference type="ARBA" id="ARBA00022955"/>
    </source>
</evidence>
<keyword evidence="12" id="KW-1207">Sterol metabolism</keyword>
<keyword evidence="11 15" id="KW-0443">Lipid metabolism</keyword>
<dbReference type="GO" id="GO:0005777">
    <property type="term" value="C:peroxisome"/>
    <property type="evidence" value="ECO:0007669"/>
    <property type="project" value="TreeGrafter"/>
</dbReference>
<dbReference type="PANTHER" id="PTHR31814:SF2">
    <property type="entry name" value="PHOSPHOMEVALONATE KINASE"/>
    <property type="match status" value="1"/>
</dbReference>
<evidence type="ECO:0000256" key="1">
    <source>
        <dbReference type="ARBA" id="ARBA00005017"/>
    </source>
</evidence>
<evidence type="ECO:0000256" key="14">
    <source>
        <dbReference type="ARBA" id="ARBA00029326"/>
    </source>
</evidence>
<evidence type="ECO:0000256" key="11">
    <source>
        <dbReference type="ARBA" id="ARBA00023098"/>
    </source>
</evidence>
<evidence type="ECO:0000256" key="3">
    <source>
        <dbReference type="ARBA" id="ARBA00012958"/>
    </source>
</evidence>
<dbReference type="InParanoid" id="N1J5I1"/>
<dbReference type="InterPro" id="IPR006204">
    <property type="entry name" value="GHMP_kinase_N_dom"/>
</dbReference>
<dbReference type="InterPro" id="IPR013750">
    <property type="entry name" value="GHMP_kinase_C_dom"/>
</dbReference>
<sequence>MSTAVSAPAKVLLSGGYLVLDRQYTGLVFGLDARIHLLVDEPASPCQPLEPRIIVQSPQFLEAQWVYEAKCHGNKCGVIVSPLESSPTTATVRNPFIETTLTYVLTYIAELCPQLGSFHADITILADADYYSNPAHPSTVYPRFSNFSVPLSGAHKTGLGSSAALVTALTAALLTHYLPNFCLDVVTDRMRLHNLAQLCHCAAQGKIGSGFDIAAAVFGSCLYRRFSPQILESGLDYGTPEFASRLRCLVDDSAGTWDAEICKGPATLPGGWALLMCDIDCGSATVGMAKMLLDWRQHQPDMALTLWERLQQHQSQLVCHLETADIPAVRQTFQGMRHELRQMSVQSGVPIEPPEQTELLDALTNNVEGVIGATVPGAGGYDAIAVLVKETSETRKAFDNFLHHWNEHKGTRVRILKAQGGMEGARAENFKSYFAGGH</sequence>
<dbReference type="STRING" id="546991.N1J5I1"/>
<dbReference type="InterPro" id="IPR036554">
    <property type="entry name" value="GHMP_kinase_C_sf"/>
</dbReference>
<dbReference type="UniPathway" id="UPA00057">
    <property type="reaction ID" value="UER00099"/>
</dbReference>
<dbReference type="PIRSF" id="PIRSF017288">
    <property type="entry name" value="PMK_GHMP_euk"/>
    <property type="match status" value="1"/>
</dbReference>
<evidence type="ECO:0000256" key="2">
    <source>
        <dbReference type="ARBA" id="ARBA00006495"/>
    </source>
</evidence>
<dbReference type="PANTHER" id="PTHR31814">
    <property type="match status" value="1"/>
</dbReference>
<dbReference type="GO" id="GO:0006696">
    <property type="term" value="P:ergosterol biosynthetic process"/>
    <property type="evidence" value="ECO:0007669"/>
    <property type="project" value="EnsemblFungi"/>
</dbReference>
<evidence type="ECO:0000259" key="17">
    <source>
        <dbReference type="Pfam" id="PF08544"/>
    </source>
</evidence>
<proteinExistence type="inferred from homology"/>
<dbReference type="OrthoDB" id="10262935at2759"/>
<organism evidence="18 19">
    <name type="scientific">Blumeria graminis f. sp. hordei (strain DH14)</name>
    <name type="common">Barley powdery mildew</name>
    <name type="synonym">Oidium monilioides f. sp. hordei</name>
    <dbReference type="NCBI Taxonomy" id="546991"/>
    <lineage>
        <taxon>Eukaryota</taxon>
        <taxon>Fungi</taxon>
        <taxon>Dikarya</taxon>
        <taxon>Ascomycota</taxon>
        <taxon>Pezizomycotina</taxon>
        <taxon>Leotiomycetes</taxon>
        <taxon>Erysiphales</taxon>
        <taxon>Erysiphaceae</taxon>
        <taxon>Blumeria</taxon>
        <taxon>Blumeria hordei</taxon>
    </lineage>
</organism>
<dbReference type="FunCoup" id="N1J5I1">
    <property type="interactions" value="104"/>
</dbReference>
<evidence type="ECO:0000313" key="18">
    <source>
        <dbReference type="EMBL" id="CCU74716.1"/>
    </source>
</evidence>
<evidence type="ECO:0000256" key="10">
    <source>
        <dbReference type="ARBA" id="ARBA00023011"/>
    </source>
</evidence>
<dbReference type="HOGENOM" id="CLU_022059_1_0_1"/>
<keyword evidence="10" id="KW-0756">Sterol biosynthesis</keyword>
<evidence type="ECO:0000256" key="6">
    <source>
        <dbReference type="ARBA" id="ARBA00022741"/>
    </source>
</evidence>
<keyword evidence="9 15" id="KW-0752">Steroid biosynthesis</keyword>
<evidence type="ECO:0000256" key="4">
    <source>
        <dbReference type="ARBA" id="ARBA00022516"/>
    </source>
</evidence>
<evidence type="ECO:0000256" key="15">
    <source>
        <dbReference type="PIRNR" id="PIRNR017288"/>
    </source>
</evidence>
<evidence type="ECO:0000313" key="19">
    <source>
        <dbReference type="Proteomes" id="UP000015441"/>
    </source>
</evidence>
<dbReference type="InterPro" id="IPR016005">
    <property type="entry name" value="Erg8"/>
</dbReference>
<dbReference type="InterPro" id="IPR020568">
    <property type="entry name" value="Ribosomal_Su5_D2-typ_SF"/>
</dbReference>
<dbReference type="SUPFAM" id="SSF54211">
    <property type="entry name" value="Ribosomal protein S5 domain 2-like"/>
    <property type="match status" value="1"/>
</dbReference>
<evidence type="ECO:0000256" key="8">
    <source>
        <dbReference type="ARBA" id="ARBA00022840"/>
    </source>
</evidence>
<keyword evidence="4 15" id="KW-0444">Lipid biosynthesis</keyword>
<accession>N1J5I1</accession>
<dbReference type="eggNOG" id="KOG4519">
    <property type="taxonomic scope" value="Eukaryota"/>
</dbReference>
<dbReference type="InterPro" id="IPR035102">
    <property type="entry name" value="Phosphomevalonate_kinase"/>
</dbReference>
<evidence type="ECO:0000256" key="5">
    <source>
        <dbReference type="ARBA" id="ARBA00022679"/>
    </source>
</evidence>
<dbReference type="Pfam" id="PF00288">
    <property type="entry name" value="GHMP_kinases_N"/>
    <property type="match status" value="1"/>
</dbReference>
<keyword evidence="5 15" id="KW-0808">Transferase</keyword>
<evidence type="ECO:0000256" key="13">
    <source>
        <dbReference type="ARBA" id="ARBA00023221"/>
    </source>
</evidence>
<keyword evidence="13 15" id="KW-0753">Steroid metabolism</keyword>
<keyword evidence="8" id="KW-0067">ATP-binding</keyword>
<dbReference type="GO" id="GO:0031388">
    <property type="term" value="P:organic acid phosphorylation"/>
    <property type="evidence" value="ECO:0007669"/>
    <property type="project" value="EnsemblFungi"/>
</dbReference>
<gene>
    <name evidence="18" type="ORF">BGHDH14_bgh05381</name>
</gene>